<dbReference type="AlphaFoldDB" id="J3PIL8"/>
<evidence type="ECO:0000256" key="1">
    <source>
        <dbReference type="SAM" id="MobiDB-lite"/>
    </source>
</evidence>
<dbReference type="Proteomes" id="UP000006039">
    <property type="component" value="Unassembled WGS sequence"/>
</dbReference>
<dbReference type="RefSeq" id="XP_009229517.1">
    <property type="nucleotide sequence ID" value="XM_009231253.1"/>
</dbReference>
<evidence type="ECO:0000313" key="3">
    <source>
        <dbReference type="EnsemblFungi" id="EJT69079"/>
    </source>
</evidence>
<reference evidence="3" key="5">
    <citation type="submission" date="2018-04" db="UniProtKB">
        <authorList>
            <consortium name="EnsemblFungi"/>
        </authorList>
    </citation>
    <scope>IDENTIFICATION</scope>
    <source>
        <strain evidence="3">R3-111a-1</strain>
    </source>
</reference>
<protein>
    <submittedName>
        <fullName evidence="2 3">Uncharacterized protein</fullName>
    </submittedName>
</protein>
<feature type="region of interest" description="Disordered" evidence="1">
    <location>
        <begin position="186"/>
        <end position="205"/>
    </location>
</feature>
<name>J3PIL8_GAET3</name>
<keyword evidence="4" id="KW-1185">Reference proteome</keyword>
<dbReference type="EMBL" id="GL385406">
    <property type="protein sequence ID" value="EJT69079.1"/>
    <property type="molecule type" value="Genomic_DNA"/>
</dbReference>
<reference evidence="2" key="3">
    <citation type="submission" date="2010-09" db="EMBL/GenBank/DDBJ databases">
        <title>Annotation of Gaeumannomyces graminis var. tritici R3-111a-1.</title>
        <authorList>
            <consortium name="The Broad Institute Genome Sequencing Platform"/>
            <person name="Ma L.-J."/>
            <person name="Dead R."/>
            <person name="Young S.K."/>
            <person name="Zeng Q."/>
            <person name="Gargeya S."/>
            <person name="Fitzgerald M."/>
            <person name="Haas B."/>
            <person name="Abouelleil A."/>
            <person name="Alvarado L."/>
            <person name="Arachchi H.M."/>
            <person name="Berlin A."/>
            <person name="Brown A."/>
            <person name="Chapman S.B."/>
            <person name="Chen Z."/>
            <person name="Dunbar C."/>
            <person name="Freedman E."/>
            <person name="Gearin G."/>
            <person name="Gellesch M."/>
            <person name="Goldberg J."/>
            <person name="Griggs A."/>
            <person name="Gujja S."/>
            <person name="Heiman D."/>
            <person name="Howarth C."/>
            <person name="Larson L."/>
            <person name="Lui A."/>
            <person name="MacDonald P.J.P."/>
            <person name="Mehta T."/>
            <person name="Montmayeur A."/>
            <person name="Murphy C."/>
            <person name="Neiman D."/>
            <person name="Pearson M."/>
            <person name="Priest M."/>
            <person name="Roberts A."/>
            <person name="Saif S."/>
            <person name="Shea T."/>
            <person name="Shenoy N."/>
            <person name="Sisk P."/>
            <person name="Stolte C."/>
            <person name="Sykes S."/>
            <person name="Yandava C."/>
            <person name="Wortman J."/>
            <person name="Nusbaum C."/>
            <person name="Birren B."/>
        </authorList>
    </citation>
    <scope>NUCLEOTIDE SEQUENCE</scope>
    <source>
        <strain evidence="2">R3-111a-1</strain>
    </source>
</reference>
<reference evidence="4" key="1">
    <citation type="submission" date="2010-07" db="EMBL/GenBank/DDBJ databases">
        <title>The genome sequence of Gaeumannomyces graminis var. tritici strain R3-111a-1.</title>
        <authorList>
            <consortium name="The Broad Institute Genome Sequencing Platform"/>
            <person name="Ma L.-J."/>
            <person name="Dead R."/>
            <person name="Young S."/>
            <person name="Zeng Q."/>
            <person name="Koehrsen M."/>
            <person name="Alvarado L."/>
            <person name="Berlin A."/>
            <person name="Chapman S.B."/>
            <person name="Chen Z."/>
            <person name="Freedman E."/>
            <person name="Gellesch M."/>
            <person name="Goldberg J."/>
            <person name="Griggs A."/>
            <person name="Gujja S."/>
            <person name="Heilman E.R."/>
            <person name="Heiman D."/>
            <person name="Hepburn T."/>
            <person name="Howarth C."/>
            <person name="Jen D."/>
            <person name="Larson L."/>
            <person name="Mehta T."/>
            <person name="Neiman D."/>
            <person name="Pearson M."/>
            <person name="Roberts A."/>
            <person name="Saif S."/>
            <person name="Shea T."/>
            <person name="Shenoy N."/>
            <person name="Sisk P."/>
            <person name="Stolte C."/>
            <person name="Sykes S."/>
            <person name="Walk T."/>
            <person name="White J."/>
            <person name="Yandava C."/>
            <person name="Haas B."/>
            <person name="Nusbaum C."/>
            <person name="Birren B."/>
        </authorList>
    </citation>
    <scope>NUCLEOTIDE SEQUENCE [LARGE SCALE GENOMIC DNA]</scope>
    <source>
        <strain evidence="4">R3-111a-1</strain>
    </source>
</reference>
<dbReference type="EnsemblFungi" id="EJT69079">
    <property type="protein sequence ID" value="EJT69079"/>
    <property type="gene ID" value="GGTG_13347"/>
</dbReference>
<gene>
    <name evidence="3" type="primary">20353805</name>
    <name evidence="2" type="ORF">GGTG_13347</name>
</gene>
<organism evidence="2">
    <name type="scientific">Gaeumannomyces tritici (strain R3-111a-1)</name>
    <name type="common">Wheat and barley take-all root rot fungus</name>
    <name type="synonym">Gaeumannomyces graminis var. tritici</name>
    <dbReference type="NCBI Taxonomy" id="644352"/>
    <lineage>
        <taxon>Eukaryota</taxon>
        <taxon>Fungi</taxon>
        <taxon>Dikarya</taxon>
        <taxon>Ascomycota</taxon>
        <taxon>Pezizomycotina</taxon>
        <taxon>Sordariomycetes</taxon>
        <taxon>Sordariomycetidae</taxon>
        <taxon>Magnaporthales</taxon>
        <taxon>Magnaporthaceae</taxon>
        <taxon>Gaeumannomyces</taxon>
    </lineage>
</organism>
<proteinExistence type="predicted"/>
<evidence type="ECO:0000313" key="2">
    <source>
        <dbReference type="EMBL" id="EJT69079.1"/>
    </source>
</evidence>
<accession>J3PIL8</accession>
<dbReference type="VEuPathDB" id="FungiDB:GGTG_13347"/>
<reference evidence="2" key="2">
    <citation type="submission" date="2010-07" db="EMBL/GenBank/DDBJ databases">
        <authorList>
            <consortium name="The Broad Institute Genome Sequencing Platform"/>
            <consortium name="Broad Institute Genome Sequencing Center for Infectious Disease"/>
            <person name="Ma L.-J."/>
            <person name="Dead R."/>
            <person name="Young S."/>
            <person name="Zeng Q."/>
            <person name="Koehrsen M."/>
            <person name="Alvarado L."/>
            <person name="Berlin A."/>
            <person name="Chapman S.B."/>
            <person name="Chen Z."/>
            <person name="Freedman E."/>
            <person name="Gellesch M."/>
            <person name="Goldberg J."/>
            <person name="Griggs A."/>
            <person name="Gujja S."/>
            <person name="Heilman E.R."/>
            <person name="Heiman D."/>
            <person name="Hepburn T."/>
            <person name="Howarth C."/>
            <person name="Jen D."/>
            <person name="Larson L."/>
            <person name="Mehta T."/>
            <person name="Neiman D."/>
            <person name="Pearson M."/>
            <person name="Roberts A."/>
            <person name="Saif S."/>
            <person name="Shea T."/>
            <person name="Shenoy N."/>
            <person name="Sisk P."/>
            <person name="Stolte C."/>
            <person name="Sykes S."/>
            <person name="Walk T."/>
            <person name="White J."/>
            <person name="Yandava C."/>
            <person name="Haas B."/>
            <person name="Nusbaum C."/>
            <person name="Birren B."/>
        </authorList>
    </citation>
    <scope>NUCLEOTIDE SEQUENCE</scope>
    <source>
        <strain evidence="2">R3-111a-1</strain>
    </source>
</reference>
<evidence type="ECO:0000313" key="4">
    <source>
        <dbReference type="Proteomes" id="UP000006039"/>
    </source>
</evidence>
<dbReference type="GeneID" id="20353805"/>
<dbReference type="HOGENOM" id="CLU_1102837_0_0_1"/>
<sequence length="252" mass="27299">MADKKMQAGRYAAILVPPRAVHRTAQGSTDHPRKGDRAAIKRGLIWLSRSEEYKEGIGALHRSPRAGFFTQAARHGPYRHGPRLTGTGPQPPWLSDSQGATPPHPYLRVPSGRREDGEGAIFEAEAPAGILSVRLSAPELRTWGRPPRAGTYGDRERCSFFGFGICSFVACDPFVSRYLSRPWSKTRTQSIGATNEDSNLGEKERKKGIPVFGARSARLDHGSSCGSSPVGQGLRALTQIVTVPSAGALDTR</sequence>
<reference evidence="3" key="4">
    <citation type="journal article" date="2015" name="G3 (Bethesda)">
        <title>Genome sequences of three phytopathogenic species of the Magnaporthaceae family of fungi.</title>
        <authorList>
            <person name="Okagaki L.H."/>
            <person name="Nunes C.C."/>
            <person name="Sailsbery J."/>
            <person name="Clay B."/>
            <person name="Brown D."/>
            <person name="John T."/>
            <person name="Oh Y."/>
            <person name="Young N."/>
            <person name="Fitzgerald M."/>
            <person name="Haas B.J."/>
            <person name="Zeng Q."/>
            <person name="Young S."/>
            <person name="Adiconis X."/>
            <person name="Fan L."/>
            <person name="Levin J.Z."/>
            <person name="Mitchell T.K."/>
            <person name="Okubara P.A."/>
            <person name="Farman M.L."/>
            <person name="Kohn L.M."/>
            <person name="Birren B."/>
            <person name="Ma L.-J."/>
            <person name="Dean R.A."/>
        </authorList>
    </citation>
    <scope>NUCLEOTIDE SEQUENCE</scope>
    <source>
        <strain evidence="3">R3-111a-1</strain>
    </source>
</reference>
<feature type="compositionally biased region" description="Polar residues" evidence="1">
    <location>
        <begin position="186"/>
        <end position="198"/>
    </location>
</feature>